<protein>
    <submittedName>
        <fullName evidence="1">WG repeat-containing protein</fullName>
    </submittedName>
</protein>
<dbReference type="AlphaFoldDB" id="A0A7U2NHM1"/>
<organism evidence="1 2">
    <name type="scientific">Flavobacterium psychrophilum</name>
    <dbReference type="NCBI Taxonomy" id="96345"/>
    <lineage>
        <taxon>Bacteria</taxon>
        <taxon>Pseudomonadati</taxon>
        <taxon>Bacteroidota</taxon>
        <taxon>Flavobacteriia</taxon>
        <taxon>Flavobacteriales</taxon>
        <taxon>Flavobacteriaceae</taxon>
        <taxon>Flavobacterium</taxon>
    </lineage>
</organism>
<reference evidence="1 2" key="1">
    <citation type="submission" date="2020-07" db="EMBL/GenBank/DDBJ databases">
        <title>Genomic characterization of Flavobacterium psychrophilum strains.</title>
        <authorList>
            <person name="Castillo D."/>
            <person name="Jorgensen J."/>
            <person name="Middelboe M."/>
        </authorList>
    </citation>
    <scope>NUCLEOTIDE SEQUENCE [LARGE SCALE GENOMIC DNA]</scope>
    <source>
        <strain evidence="1 2">FPS-R7</strain>
    </source>
</reference>
<evidence type="ECO:0000313" key="2">
    <source>
        <dbReference type="Proteomes" id="UP000596329"/>
    </source>
</evidence>
<dbReference type="Pfam" id="PF14903">
    <property type="entry name" value="WG_beta_rep"/>
    <property type="match status" value="2"/>
</dbReference>
<dbReference type="Proteomes" id="UP000596329">
    <property type="component" value="Chromosome"/>
</dbReference>
<dbReference type="InterPro" id="IPR032774">
    <property type="entry name" value="WG_beta_rep"/>
</dbReference>
<name>A0A7U2NHM1_FLAPS</name>
<dbReference type="EMBL" id="CP059075">
    <property type="protein sequence ID" value="QRE05341.1"/>
    <property type="molecule type" value="Genomic_DNA"/>
</dbReference>
<dbReference type="RefSeq" id="WP_094135147.1">
    <property type="nucleotide sequence ID" value="NZ_CP059075.1"/>
</dbReference>
<sequence length="65" mass="7442">MKIPIIYDDVFYVNNGIIRVTKDNKNGVLDTLNNIVLPTKFDNISLNNNLIIAQIKGTKDLYNFQ</sequence>
<evidence type="ECO:0000313" key="1">
    <source>
        <dbReference type="EMBL" id="QRE05341.1"/>
    </source>
</evidence>
<gene>
    <name evidence="1" type="ORF">H0H26_00290</name>
</gene>
<proteinExistence type="predicted"/>
<accession>A0A7U2NHM1</accession>